<gene>
    <name evidence="1" type="ORF">FM037_13445</name>
</gene>
<dbReference type="EMBL" id="CP041614">
    <property type="protein sequence ID" value="QDO84058.1"/>
    <property type="molecule type" value="Genomic_DNA"/>
</dbReference>
<accession>A0ABX5X284</accession>
<evidence type="ECO:0000313" key="2">
    <source>
        <dbReference type="Proteomes" id="UP000315947"/>
    </source>
</evidence>
<keyword evidence="2" id="KW-1185">Reference proteome</keyword>
<proteinExistence type="predicted"/>
<protein>
    <submittedName>
        <fullName evidence="1">Uncharacterized protein</fullName>
    </submittedName>
</protein>
<reference evidence="1 2" key="1">
    <citation type="submission" date="2019-07" db="EMBL/GenBank/DDBJ databases">
        <title>Shewanella sp. YLB-06 whole genomic sequence.</title>
        <authorList>
            <person name="Yu L."/>
        </authorList>
    </citation>
    <scope>NUCLEOTIDE SEQUENCE [LARGE SCALE GENOMIC DNA]</scope>
    <source>
        <strain evidence="1 2">YLB-06</strain>
    </source>
</reference>
<evidence type="ECO:0000313" key="1">
    <source>
        <dbReference type="EMBL" id="QDO84058.1"/>
    </source>
</evidence>
<sequence length="65" mass="7549">MMTDEFMLYQKVDLLNGLFLHLETEIKKDVCNAILADVLMVHKQLYFTTGVMLEVLDERGTTRGR</sequence>
<organism evidence="1 2">
    <name type="scientific">Shewanella psychropiezotolerans</name>
    <dbReference type="NCBI Taxonomy" id="2593655"/>
    <lineage>
        <taxon>Bacteria</taxon>
        <taxon>Pseudomonadati</taxon>
        <taxon>Pseudomonadota</taxon>
        <taxon>Gammaproteobacteria</taxon>
        <taxon>Alteromonadales</taxon>
        <taxon>Shewanellaceae</taxon>
        <taxon>Shewanella</taxon>
    </lineage>
</organism>
<dbReference type="RefSeq" id="WP_144046424.1">
    <property type="nucleotide sequence ID" value="NZ_CP041614.1"/>
</dbReference>
<name>A0ABX5X284_9GAMM</name>
<dbReference type="Proteomes" id="UP000315947">
    <property type="component" value="Chromosome"/>
</dbReference>